<keyword evidence="1" id="KW-0472">Membrane</keyword>
<evidence type="ECO:0008006" key="4">
    <source>
        <dbReference type="Google" id="ProtNLM"/>
    </source>
</evidence>
<accession>A0ABS7QB91</accession>
<sequence length="87" mass="9432">MRRHRFEPAALVMGLVLIGLTVAFVLDACRVWDLSRLTVTIPLAGGGLLLVAATAILTQGVRFVRARRERRRQRAGAAPGSARPGAW</sequence>
<feature type="transmembrane region" description="Helical" evidence="1">
    <location>
        <begin position="41"/>
        <end position="64"/>
    </location>
</feature>
<gene>
    <name evidence="2" type="ORF">K7862_22590</name>
</gene>
<name>A0ABS7QB91_9ACTN</name>
<organism evidence="2 3">
    <name type="scientific">Actinacidiphila acidipaludis</name>
    <dbReference type="NCBI Taxonomy" id="2873382"/>
    <lineage>
        <taxon>Bacteria</taxon>
        <taxon>Bacillati</taxon>
        <taxon>Actinomycetota</taxon>
        <taxon>Actinomycetes</taxon>
        <taxon>Kitasatosporales</taxon>
        <taxon>Streptomycetaceae</taxon>
        <taxon>Actinacidiphila</taxon>
    </lineage>
</organism>
<dbReference type="EMBL" id="JAINZZ010000031">
    <property type="protein sequence ID" value="MBY8880403.1"/>
    <property type="molecule type" value="Genomic_DNA"/>
</dbReference>
<evidence type="ECO:0000256" key="1">
    <source>
        <dbReference type="SAM" id="Phobius"/>
    </source>
</evidence>
<comment type="caution">
    <text evidence="2">The sequence shown here is derived from an EMBL/GenBank/DDBJ whole genome shotgun (WGS) entry which is preliminary data.</text>
</comment>
<keyword evidence="1" id="KW-0812">Transmembrane</keyword>
<proteinExistence type="predicted"/>
<evidence type="ECO:0000313" key="3">
    <source>
        <dbReference type="Proteomes" id="UP000778578"/>
    </source>
</evidence>
<keyword evidence="1" id="KW-1133">Transmembrane helix</keyword>
<dbReference type="Proteomes" id="UP000778578">
    <property type="component" value="Unassembled WGS sequence"/>
</dbReference>
<protein>
    <recommendedName>
        <fullName evidence="4">DUF1049 domain-containing protein</fullName>
    </recommendedName>
</protein>
<reference evidence="2 3" key="1">
    <citation type="submission" date="2021-08" db="EMBL/GenBank/DDBJ databases">
        <title>WGS of actinomycetes from Thailand.</title>
        <authorList>
            <person name="Thawai C."/>
        </authorList>
    </citation>
    <scope>NUCLEOTIDE SEQUENCE [LARGE SCALE GENOMIC DNA]</scope>
    <source>
        <strain evidence="2 3">PLK6-54</strain>
    </source>
</reference>
<evidence type="ECO:0000313" key="2">
    <source>
        <dbReference type="EMBL" id="MBY8880403.1"/>
    </source>
</evidence>
<dbReference type="RefSeq" id="WP_222965399.1">
    <property type="nucleotide sequence ID" value="NZ_JAINZZ010000031.1"/>
</dbReference>
<keyword evidence="3" id="KW-1185">Reference proteome</keyword>